<dbReference type="AlphaFoldDB" id="A0A0F9SSP3"/>
<name>A0A0F9SSP3_9ZZZZ</name>
<dbReference type="EMBL" id="LAZR01000521">
    <property type="protein sequence ID" value="KKN65552.1"/>
    <property type="molecule type" value="Genomic_DNA"/>
</dbReference>
<evidence type="ECO:0000259" key="1">
    <source>
        <dbReference type="Pfam" id="PF00534"/>
    </source>
</evidence>
<dbReference type="InterPro" id="IPR050194">
    <property type="entry name" value="Glycosyltransferase_grp1"/>
</dbReference>
<dbReference type="SUPFAM" id="SSF53756">
    <property type="entry name" value="UDP-Glycosyltransferase/glycogen phosphorylase"/>
    <property type="match status" value="1"/>
</dbReference>
<reference evidence="2" key="1">
    <citation type="journal article" date="2015" name="Nature">
        <title>Complex archaea that bridge the gap between prokaryotes and eukaryotes.</title>
        <authorList>
            <person name="Spang A."/>
            <person name="Saw J.H."/>
            <person name="Jorgensen S.L."/>
            <person name="Zaremba-Niedzwiedzka K."/>
            <person name="Martijn J."/>
            <person name="Lind A.E."/>
            <person name="van Eijk R."/>
            <person name="Schleper C."/>
            <person name="Guy L."/>
            <person name="Ettema T.J."/>
        </authorList>
    </citation>
    <scope>NUCLEOTIDE SEQUENCE</scope>
</reference>
<evidence type="ECO:0000313" key="2">
    <source>
        <dbReference type="EMBL" id="KKN65552.1"/>
    </source>
</evidence>
<dbReference type="Gene3D" id="3.40.50.2000">
    <property type="entry name" value="Glycogen Phosphorylase B"/>
    <property type="match status" value="2"/>
</dbReference>
<dbReference type="GO" id="GO:0016757">
    <property type="term" value="F:glycosyltransferase activity"/>
    <property type="evidence" value="ECO:0007669"/>
    <property type="project" value="InterPro"/>
</dbReference>
<comment type="caution">
    <text evidence="2">The sequence shown here is derived from an EMBL/GenBank/DDBJ whole genome shotgun (WGS) entry which is preliminary data.</text>
</comment>
<gene>
    <name evidence="2" type="ORF">LCGC14_0480250</name>
</gene>
<proteinExistence type="predicted"/>
<dbReference type="CDD" id="cd03801">
    <property type="entry name" value="GT4_PimA-like"/>
    <property type="match status" value="1"/>
</dbReference>
<dbReference type="Pfam" id="PF00534">
    <property type="entry name" value="Glycos_transf_1"/>
    <property type="match status" value="1"/>
</dbReference>
<accession>A0A0F9SSP3</accession>
<dbReference type="InterPro" id="IPR001296">
    <property type="entry name" value="Glyco_trans_1"/>
</dbReference>
<dbReference type="PANTHER" id="PTHR45947:SF3">
    <property type="entry name" value="SULFOQUINOVOSYL TRANSFERASE SQD2"/>
    <property type="match status" value="1"/>
</dbReference>
<dbReference type="PANTHER" id="PTHR45947">
    <property type="entry name" value="SULFOQUINOVOSYL TRANSFERASE SQD2"/>
    <property type="match status" value="1"/>
</dbReference>
<feature type="domain" description="Glycosyl transferase family 1" evidence="1">
    <location>
        <begin position="235"/>
        <end position="391"/>
    </location>
</feature>
<organism evidence="2">
    <name type="scientific">marine sediment metagenome</name>
    <dbReference type="NCBI Taxonomy" id="412755"/>
    <lineage>
        <taxon>unclassified sequences</taxon>
        <taxon>metagenomes</taxon>
        <taxon>ecological metagenomes</taxon>
    </lineage>
</organism>
<sequence>MKILLLAEVCNPNWPSLPDFSYSLAKYIAKHTEVVLVTHIRNKQDIEQYNDFSEIVFIDNEYIASPLHKISNVLQRLGVGGMMTNMALKYPANIVFEYEVYKKFKARLKNNEFDLIHRISPVSPTVPSPIASWSDIPFIYGPLNGALAWPKQYKEVIKKEREILIHVRGLYKFLPYYKSTFVHSVKILAAFKHVEKEIPEKERHKIVRFNELGVDTDLYRPADIYEVSSAVQSCQFLFVGRLVPLKCAHVVIMAFAESKFLRENHKLKIVGDGPERESLEKLIEQFNLYPCVEILGWKNQAEVAQYMRESDVFVFPTIREAGGNVLLEAMSSGLPSIVPNYGGPAELIDDTVGIKVDLSDKEQFQQDYIKEMELLAEDLKLRNILSINAREQALKRHDWRVKGEEIKQIYNSIILDDGLKSTQIKG</sequence>
<protein>
    <recommendedName>
        <fullName evidence="1">Glycosyl transferase family 1 domain-containing protein</fullName>
    </recommendedName>
</protein>